<dbReference type="InterPro" id="IPR000253">
    <property type="entry name" value="FHA_dom"/>
</dbReference>
<evidence type="ECO:0000313" key="2">
    <source>
        <dbReference type="EMBL" id="MBE9077292.1"/>
    </source>
</evidence>
<sequence length="121" mass="13282">MITLSLLNPLNQASMQQWSFESSSVIRIGRSSDNDVVLYSAVVSRHHVEICQAETGWEVRSLGTNGTYVDNKRISQAPVTDGTIVRLARSGPTIKISVPPQPSRSVSQIQALLAKYQRTAD</sequence>
<feature type="domain" description="FHA" evidence="1">
    <location>
        <begin position="26"/>
        <end position="74"/>
    </location>
</feature>
<evidence type="ECO:0000259" key="1">
    <source>
        <dbReference type="PROSITE" id="PS50006"/>
    </source>
</evidence>
<proteinExistence type="predicted"/>
<comment type="caution">
    <text evidence="2">The sequence shown here is derived from an EMBL/GenBank/DDBJ whole genome shotgun (WGS) entry which is preliminary data.</text>
</comment>
<gene>
    <name evidence="2" type="ORF">IQ241_08285</name>
</gene>
<reference evidence="2" key="1">
    <citation type="submission" date="2020-10" db="EMBL/GenBank/DDBJ databases">
        <authorList>
            <person name="Castelo-Branco R."/>
            <person name="Eusebio N."/>
            <person name="Adriana R."/>
            <person name="Vieira A."/>
            <person name="Brugerolle De Fraissinette N."/>
            <person name="Rezende De Castro R."/>
            <person name="Schneider M.P."/>
            <person name="Vasconcelos V."/>
            <person name="Leao P.N."/>
        </authorList>
    </citation>
    <scope>NUCLEOTIDE SEQUENCE</scope>
    <source>
        <strain evidence="2">LEGE 07310</strain>
    </source>
</reference>
<evidence type="ECO:0000313" key="3">
    <source>
        <dbReference type="Proteomes" id="UP000636505"/>
    </source>
</evidence>
<dbReference type="Gene3D" id="2.60.200.20">
    <property type="match status" value="1"/>
</dbReference>
<accession>A0A8J7AWQ1</accession>
<dbReference type="InterPro" id="IPR008984">
    <property type="entry name" value="SMAD_FHA_dom_sf"/>
</dbReference>
<dbReference type="Pfam" id="PF00498">
    <property type="entry name" value="FHA"/>
    <property type="match status" value="1"/>
</dbReference>
<dbReference type="SMART" id="SM00240">
    <property type="entry name" value="FHA"/>
    <property type="match status" value="1"/>
</dbReference>
<name>A0A8J7AWQ1_9CYAN</name>
<dbReference type="RefSeq" id="WP_193905954.1">
    <property type="nucleotide sequence ID" value="NZ_JADEXG010000015.1"/>
</dbReference>
<organism evidence="2 3">
    <name type="scientific">Vasconcelosia minhoensis LEGE 07310</name>
    <dbReference type="NCBI Taxonomy" id="915328"/>
    <lineage>
        <taxon>Bacteria</taxon>
        <taxon>Bacillati</taxon>
        <taxon>Cyanobacteriota</taxon>
        <taxon>Cyanophyceae</taxon>
        <taxon>Nodosilineales</taxon>
        <taxon>Cymatolegaceae</taxon>
        <taxon>Vasconcelosia</taxon>
        <taxon>Vasconcelosia minhoensis</taxon>
    </lineage>
</organism>
<dbReference type="SUPFAM" id="SSF49879">
    <property type="entry name" value="SMAD/FHA domain"/>
    <property type="match status" value="1"/>
</dbReference>
<dbReference type="PROSITE" id="PS50006">
    <property type="entry name" value="FHA_DOMAIN"/>
    <property type="match status" value="1"/>
</dbReference>
<dbReference type="AlphaFoldDB" id="A0A8J7AWQ1"/>
<dbReference type="Proteomes" id="UP000636505">
    <property type="component" value="Unassembled WGS sequence"/>
</dbReference>
<protein>
    <submittedName>
        <fullName evidence="2">FHA domain-containing protein</fullName>
    </submittedName>
</protein>
<dbReference type="EMBL" id="JADEXG010000015">
    <property type="protein sequence ID" value="MBE9077292.1"/>
    <property type="molecule type" value="Genomic_DNA"/>
</dbReference>
<keyword evidence="3" id="KW-1185">Reference proteome</keyword>